<protein>
    <submittedName>
        <fullName evidence="2">Uncharacterized protein</fullName>
    </submittedName>
</protein>
<feature type="compositionally biased region" description="Basic and acidic residues" evidence="1">
    <location>
        <begin position="53"/>
        <end position="85"/>
    </location>
</feature>
<sequence length="137" mass="16164">MTSEMFELNKTITEKQSDKFNVYKDSVEDIMSEKTYIRLEITRLQNSINNMQDKNKKDKDKEKDNDKNKNTEFKSECRDNDKYSEKYSSNSNFNTNRNKDKDKNVKNTGAASVHNVMKQVFCIKEKVYMSDQTGKDI</sequence>
<dbReference type="GeneID" id="69031487"/>
<name>A0ABX2VT08_AJEDR</name>
<accession>A0ABX2VT08</accession>
<feature type="compositionally biased region" description="Polar residues" evidence="1">
    <location>
        <begin position="43"/>
        <end position="52"/>
    </location>
</feature>
<dbReference type="EMBL" id="EQ999975">
    <property type="protein sequence ID" value="OAT00340.1"/>
    <property type="molecule type" value="Genomic_DNA"/>
</dbReference>
<reference evidence="3" key="1">
    <citation type="journal article" date="2015" name="PLoS Genet.">
        <title>The dynamic genome and transcriptome of the human fungal pathogen Blastomyces and close relative Emmonsia.</title>
        <authorList>
            <person name="Munoz J.F."/>
            <person name="Gauthier G.M."/>
            <person name="Desjardins C.A."/>
            <person name="Gallo J.E."/>
            <person name="Holder J."/>
            <person name="Sullivan T.D."/>
            <person name="Marty A.J."/>
            <person name="Carmen J.C."/>
            <person name="Chen Z."/>
            <person name="Ding L."/>
            <person name="Gujja S."/>
            <person name="Magrini V."/>
            <person name="Misas E."/>
            <person name="Mitreva M."/>
            <person name="Priest M."/>
            <person name="Saif S."/>
            <person name="Whiston E.A."/>
            <person name="Young S."/>
            <person name="Zeng Q."/>
            <person name="Goldman W.E."/>
            <person name="Mardis E.R."/>
            <person name="Taylor J.W."/>
            <person name="McEwen J.G."/>
            <person name="Clay O.K."/>
            <person name="Klein B.S."/>
            <person name="Cuomo C.A."/>
        </authorList>
    </citation>
    <scope>NUCLEOTIDE SEQUENCE [LARGE SCALE GENOMIC DNA]</scope>
    <source>
        <strain evidence="3">ER-3 / ATCC MYA-2586</strain>
    </source>
</reference>
<evidence type="ECO:0000313" key="2">
    <source>
        <dbReference type="EMBL" id="OAT00340.1"/>
    </source>
</evidence>
<dbReference type="RefSeq" id="XP_045280067.1">
    <property type="nucleotide sequence ID" value="XM_045425807.1"/>
</dbReference>
<proteinExistence type="predicted"/>
<organism evidence="2 3">
    <name type="scientific">Ajellomyces dermatitidis (strain ER-3 / ATCC MYA-2586)</name>
    <name type="common">Blastomyces dermatitidis</name>
    <dbReference type="NCBI Taxonomy" id="559297"/>
    <lineage>
        <taxon>Eukaryota</taxon>
        <taxon>Fungi</taxon>
        <taxon>Dikarya</taxon>
        <taxon>Ascomycota</taxon>
        <taxon>Pezizomycotina</taxon>
        <taxon>Eurotiomycetes</taxon>
        <taxon>Eurotiomycetidae</taxon>
        <taxon>Onygenales</taxon>
        <taxon>Ajellomycetaceae</taxon>
        <taxon>Blastomyces</taxon>
    </lineage>
</organism>
<dbReference type="Proteomes" id="UP000002039">
    <property type="component" value="Unassembled WGS sequence"/>
</dbReference>
<evidence type="ECO:0000313" key="3">
    <source>
        <dbReference type="Proteomes" id="UP000002039"/>
    </source>
</evidence>
<gene>
    <name evidence="2" type="ORF">BDCG_16595</name>
</gene>
<evidence type="ECO:0000256" key="1">
    <source>
        <dbReference type="SAM" id="MobiDB-lite"/>
    </source>
</evidence>
<keyword evidence="3" id="KW-1185">Reference proteome</keyword>
<feature type="region of interest" description="Disordered" evidence="1">
    <location>
        <begin position="43"/>
        <end position="110"/>
    </location>
</feature>